<evidence type="ECO:0000313" key="3">
    <source>
        <dbReference type="Proteomes" id="UP000535415"/>
    </source>
</evidence>
<dbReference type="InterPro" id="IPR019019">
    <property type="entry name" value="H-type_lectin_domain"/>
</dbReference>
<dbReference type="GO" id="GO:0030247">
    <property type="term" value="F:polysaccharide binding"/>
    <property type="evidence" value="ECO:0007669"/>
    <property type="project" value="TreeGrafter"/>
</dbReference>
<evidence type="ECO:0000313" key="2">
    <source>
        <dbReference type="EMBL" id="MBB5722665.1"/>
    </source>
</evidence>
<dbReference type="InterPro" id="IPR037221">
    <property type="entry name" value="H-type_lectin_dom_sf"/>
</dbReference>
<sequence>MKRLDSHAIGVDHGDLILFSDFEDDGEMWKGEGPRAARRTVTFSERFADMPVISLQMSMVDMSNDAYIRADLQPDGITETGFDIVFKTWGDSRIARIRVAWQAIGSLPSDDSWEL</sequence>
<dbReference type="InterPro" id="IPR052487">
    <property type="entry name" value="Galactose-binding_lectin"/>
</dbReference>
<dbReference type="EMBL" id="JACIJM010000006">
    <property type="protein sequence ID" value="MBB5722665.1"/>
    <property type="molecule type" value="Genomic_DNA"/>
</dbReference>
<organism evidence="2 3">
    <name type="scientific">Yoonia ponticola</name>
    <dbReference type="NCBI Taxonomy" id="1524255"/>
    <lineage>
        <taxon>Bacteria</taxon>
        <taxon>Pseudomonadati</taxon>
        <taxon>Pseudomonadota</taxon>
        <taxon>Alphaproteobacteria</taxon>
        <taxon>Rhodobacterales</taxon>
        <taxon>Paracoccaceae</taxon>
        <taxon>Yoonia</taxon>
    </lineage>
</organism>
<dbReference type="GO" id="GO:0070492">
    <property type="term" value="F:oligosaccharide binding"/>
    <property type="evidence" value="ECO:0007669"/>
    <property type="project" value="TreeGrafter"/>
</dbReference>
<evidence type="ECO:0000259" key="1">
    <source>
        <dbReference type="Pfam" id="PF09458"/>
    </source>
</evidence>
<proteinExistence type="predicted"/>
<dbReference type="SUPFAM" id="SSF141086">
    <property type="entry name" value="Agglutinin HPA-like"/>
    <property type="match status" value="1"/>
</dbReference>
<accession>A0A7W9EZZ0</accession>
<dbReference type="Gene3D" id="2.60.40.2080">
    <property type="match status" value="1"/>
</dbReference>
<keyword evidence="3" id="KW-1185">Reference proteome</keyword>
<reference evidence="2 3" key="1">
    <citation type="submission" date="2020-08" db="EMBL/GenBank/DDBJ databases">
        <title>Genomic Encyclopedia of Type Strains, Phase IV (KMG-IV): sequencing the most valuable type-strain genomes for metagenomic binning, comparative biology and taxonomic classification.</title>
        <authorList>
            <person name="Goeker M."/>
        </authorList>
    </citation>
    <scope>NUCLEOTIDE SEQUENCE [LARGE SCALE GENOMIC DNA]</scope>
    <source>
        <strain evidence="2 3">DSM 101064</strain>
    </source>
</reference>
<dbReference type="GO" id="GO:0045335">
    <property type="term" value="C:phagocytic vesicle"/>
    <property type="evidence" value="ECO:0007669"/>
    <property type="project" value="TreeGrafter"/>
</dbReference>
<dbReference type="PANTHER" id="PTHR46938">
    <property type="entry name" value="DISCOIDIN-1 SUBUNIT A-RELATED-RELATED"/>
    <property type="match status" value="1"/>
</dbReference>
<dbReference type="GO" id="GO:0046871">
    <property type="term" value="F:N-acetylgalactosamine binding"/>
    <property type="evidence" value="ECO:0007669"/>
    <property type="project" value="TreeGrafter"/>
</dbReference>
<name>A0A7W9EZZ0_9RHOB</name>
<dbReference type="AlphaFoldDB" id="A0A7W9EZZ0"/>
<dbReference type="Pfam" id="PF09458">
    <property type="entry name" value="H_lectin"/>
    <property type="match status" value="1"/>
</dbReference>
<feature type="domain" description="H-type lectin" evidence="1">
    <location>
        <begin position="39"/>
        <end position="104"/>
    </location>
</feature>
<dbReference type="GO" id="GO:0098609">
    <property type="term" value="P:cell-cell adhesion"/>
    <property type="evidence" value="ECO:0007669"/>
    <property type="project" value="TreeGrafter"/>
</dbReference>
<dbReference type="Proteomes" id="UP000535415">
    <property type="component" value="Unassembled WGS sequence"/>
</dbReference>
<comment type="caution">
    <text evidence="2">The sequence shown here is derived from an EMBL/GenBank/DDBJ whole genome shotgun (WGS) entry which is preliminary data.</text>
</comment>
<protein>
    <recommendedName>
        <fullName evidence="1">H-type lectin domain-containing protein</fullName>
    </recommendedName>
</protein>
<gene>
    <name evidence="2" type="ORF">FHS72_002295</name>
</gene>
<dbReference type="RefSeq" id="WP_183529156.1">
    <property type="nucleotide sequence ID" value="NZ_JACIJM010000006.1"/>
</dbReference>
<dbReference type="GO" id="GO:0009986">
    <property type="term" value="C:cell surface"/>
    <property type="evidence" value="ECO:0007669"/>
    <property type="project" value="TreeGrafter"/>
</dbReference>
<dbReference type="GO" id="GO:0098636">
    <property type="term" value="C:protein complex involved in cell adhesion"/>
    <property type="evidence" value="ECO:0007669"/>
    <property type="project" value="TreeGrafter"/>
</dbReference>